<evidence type="ECO:0000313" key="4">
    <source>
        <dbReference type="Proteomes" id="UP001159363"/>
    </source>
</evidence>
<dbReference type="InterPro" id="IPR007889">
    <property type="entry name" value="HTH_Psq"/>
</dbReference>
<keyword evidence="4" id="KW-1185">Reference proteome</keyword>
<dbReference type="InterPro" id="IPR009057">
    <property type="entry name" value="Homeodomain-like_sf"/>
</dbReference>
<sequence>MPQYRDGTQKASCNADTLAAYVKSIQDGKKSILQAARYYGIPYSTLHDRLKSAFNKDEVKHFYGNLEGLMAKYKFSPDKISTVDETGINTVQNPGQILAKKVEKRAGTTVSWERGRNVIAVCAMSASGSFTPPMFICPRQRLSKIMKRDGPPSSSYQCSKSGWINEELF</sequence>
<dbReference type="Proteomes" id="UP001159363">
    <property type="component" value="Chromosome 3"/>
</dbReference>
<dbReference type="SUPFAM" id="SSF46689">
    <property type="entry name" value="Homeodomain-like"/>
    <property type="match status" value="1"/>
</dbReference>
<gene>
    <name evidence="3" type="ORF">PR048_010888</name>
</gene>
<dbReference type="Gene3D" id="1.10.10.60">
    <property type="entry name" value="Homeodomain-like"/>
    <property type="match status" value="1"/>
</dbReference>
<accession>A0ABQ9I410</accession>
<dbReference type="Pfam" id="PF05225">
    <property type="entry name" value="HTH_psq"/>
    <property type="match status" value="1"/>
</dbReference>
<proteinExistence type="predicted"/>
<organism evidence="3 4">
    <name type="scientific">Dryococelus australis</name>
    <dbReference type="NCBI Taxonomy" id="614101"/>
    <lineage>
        <taxon>Eukaryota</taxon>
        <taxon>Metazoa</taxon>
        <taxon>Ecdysozoa</taxon>
        <taxon>Arthropoda</taxon>
        <taxon>Hexapoda</taxon>
        <taxon>Insecta</taxon>
        <taxon>Pterygota</taxon>
        <taxon>Neoptera</taxon>
        <taxon>Polyneoptera</taxon>
        <taxon>Phasmatodea</taxon>
        <taxon>Verophasmatodea</taxon>
        <taxon>Anareolatae</taxon>
        <taxon>Phasmatidae</taxon>
        <taxon>Eurycanthinae</taxon>
        <taxon>Dryococelus</taxon>
    </lineage>
</organism>
<comment type="subcellular location">
    <subcellularLocation>
        <location evidence="1">Nucleus</location>
    </subcellularLocation>
</comment>
<protein>
    <recommendedName>
        <fullName evidence="2">HTH psq-type domain-containing protein</fullName>
    </recommendedName>
</protein>
<comment type="caution">
    <text evidence="3">The sequence shown here is derived from an EMBL/GenBank/DDBJ whole genome shotgun (WGS) entry which is preliminary data.</text>
</comment>
<evidence type="ECO:0000313" key="3">
    <source>
        <dbReference type="EMBL" id="KAJ8891372.1"/>
    </source>
</evidence>
<dbReference type="EMBL" id="JARBHB010000003">
    <property type="protein sequence ID" value="KAJ8891372.1"/>
    <property type="molecule type" value="Genomic_DNA"/>
</dbReference>
<feature type="domain" description="HTH psq-type" evidence="2">
    <location>
        <begin position="16"/>
        <end position="51"/>
    </location>
</feature>
<evidence type="ECO:0000259" key="2">
    <source>
        <dbReference type="Pfam" id="PF05225"/>
    </source>
</evidence>
<evidence type="ECO:0000256" key="1">
    <source>
        <dbReference type="ARBA" id="ARBA00004123"/>
    </source>
</evidence>
<name>A0ABQ9I410_9NEOP</name>
<reference evidence="3 4" key="1">
    <citation type="submission" date="2023-02" db="EMBL/GenBank/DDBJ databases">
        <title>LHISI_Scaffold_Assembly.</title>
        <authorList>
            <person name="Stuart O.P."/>
            <person name="Cleave R."/>
            <person name="Magrath M.J.L."/>
            <person name="Mikheyev A.S."/>
        </authorList>
    </citation>
    <scope>NUCLEOTIDE SEQUENCE [LARGE SCALE GENOMIC DNA]</scope>
    <source>
        <strain evidence="3">Daus_M_001</strain>
        <tissue evidence="3">Leg muscle</tissue>
    </source>
</reference>